<accession>A0AAV7FGE8</accession>
<feature type="compositionally biased region" description="Basic and acidic residues" evidence="1">
    <location>
        <begin position="16"/>
        <end position="34"/>
    </location>
</feature>
<organism evidence="2 3">
    <name type="scientific">Dendrobium chrysotoxum</name>
    <name type="common">Orchid</name>
    <dbReference type="NCBI Taxonomy" id="161865"/>
    <lineage>
        <taxon>Eukaryota</taxon>
        <taxon>Viridiplantae</taxon>
        <taxon>Streptophyta</taxon>
        <taxon>Embryophyta</taxon>
        <taxon>Tracheophyta</taxon>
        <taxon>Spermatophyta</taxon>
        <taxon>Magnoliopsida</taxon>
        <taxon>Liliopsida</taxon>
        <taxon>Asparagales</taxon>
        <taxon>Orchidaceae</taxon>
        <taxon>Epidendroideae</taxon>
        <taxon>Malaxideae</taxon>
        <taxon>Dendrobiinae</taxon>
        <taxon>Dendrobium</taxon>
    </lineage>
</organism>
<evidence type="ECO:0000313" key="2">
    <source>
        <dbReference type="EMBL" id="KAH0433188.1"/>
    </source>
</evidence>
<reference evidence="2 3" key="1">
    <citation type="journal article" date="2021" name="Hortic Res">
        <title>Chromosome-scale assembly of the Dendrobium chrysotoxum genome enhances the understanding of orchid evolution.</title>
        <authorList>
            <person name="Zhang Y."/>
            <person name="Zhang G.Q."/>
            <person name="Zhang D."/>
            <person name="Liu X.D."/>
            <person name="Xu X.Y."/>
            <person name="Sun W.H."/>
            <person name="Yu X."/>
            <person name="Zhu X."/>
            <person name="Wang Z.W."/>
            <person name="Zhao X."/>
            <person name="Zhong W.Y."/>
            <person name="Chen H."/>
            <person name="Yin W.L."/>
            <person name="Huang T."/>
            <person name="Niu S.C."/>
            <person name="Liu Z.J."/>
        </authorList>
    </citation>
    <scope>NUCLEOTIDE SEQUENCE [LARGE SCALE GENOMIC DNA]</scope>
    <source>
        <strain evidence="2">Lindl</strain>
    </source>
</reference>
<evidence type="ECO:0000256" key="1">
    <source>
        <dbReference type="SAM" id="MobiDB-lite"/>
    </source>
</evidence>
<gene>
    <name evidence="2" type="ORF">IEQ34_027085</name>
</gene>
<protein>
    <submittedName>
        <fullName evidence="2">Uncharacterized protein</fullName>
    </submittedName>
</protein>
<sequence>MQESSGRADCVNLEANKTRDRDNMGGKLSPKENMKNMMKNIKYEKAKKELPHELLKNNKLKKMTNEMLMKADQLKHENMSNINAKKQEHEEQKKKKKSNLENAIMATPYLPFLSRPGIR</sequence>
<proteinExistence type="predicted"/>
<dbReference type="EMBL" id="JAGFBR010000820">
    <property type="protein sequence ID" value="KAH0433188.1"/>
    <property type="molecule type" value="Genomic_DNA"/>
</dbReference>
<dbReference type="Proteomes" id="UP000775213">
    <property type="component" value="Unassembled WGS sequence"/>
</dbReference>
<evidence type="ECO:0000313" key="3">
    <source>
        <dbReference type="Proteomes" id="UP000775213"/>
    </source>
</evidence>
<feature type="region of interest" description="Disordered" evidence="1">
    <location>
        <begin position="75"/>
        <end position="103"/>
    </location>
</feature>
<name>A0AAV7FGE8_DENCH</name>
<feature type="region of interest" description="Disordered" evidence="1">
    <location>
        <begin position="1"/>
        <end position="35"/>
    </location>
</feature>
<dbReference type="AlphaFoldDB" id="A0AAV7FGE8"/>
<keyword evidence="3" id="KW-1185">Reference proteome</keyword>
<comment type="caution">
    <text evidence="2">The sequence shown here is derived from an EMBL/GenBank/DDBJ whole genome shotgun (WGS) entry which is preliminary data.</text>
</comment>